<feature type="transmembrane region" description="Helical" evidence="1">
    <location>
        <begin position="117"/>
        <end position="142"/>
    </location>
</feature>
<sequence>MMTFIAYVATPYIKIGGKIYTYTITDPDPEDTPVSERESKQLGLDPHPDSYSGLLTATTMWWTLTGPAVIATVNVYAAATGEGELWVALMSATFLALLAVGTAYGDASWGYPIARGQYVQFVVITVITAGVFYFLYVAAYFAGQRHPLRRKQSMEYRVHPRHRELDS</sequence>
<feature type="transmembrane region" description="Helical" evidence="1">
    <location>
        <begin position="59"/>
        <end position="78"/>
    </location>
</feature>
<proteinExistence type="predicted"/>
<dbReference type="EMBL" id="LQOT01000031">
    <property type="protein sequence ID" value="ORV47356.1"/>
    <property type="molecule type" value="Genomic_DNA"/>
</dbReference>
<evidence type="ECO:0000313" key="3">
    <source>
        <dbReference type="Proteomes" id="UP000193465"/>
    </source>
</evidence>
<protein>
    <submittedName>
        <fullName evidence="2">Uncharacterized protein</fullName>
    </submittedName>
</protein>
<keyword evidence="1" id="KW-1133">Transmembrane helix</keyword>
<organism evidence="2 3">
    <name type="scientific">Mycolicibacter engbaekii</name>
    <dbReference type="NCBI Taxonomy" id="188915"/>
    <lineage>
        <taxon>Bacteria</taxon>
        <taxon>Bacillati</taxon>
        <taxon>Actinomycetota</taxon>
        <taxon>Actinomycetes</taxon>
        <taxon>Mycobacteriales</taxon>
        <taxon>Mycobacteriaceae</taxon>
        <taxon>Mycolicibacter</taxon>
    </lineage>
</organism>
<evidence type="ECO:0000313" key="2">
    <source>
        <dbReference type="EMBL" id="ORV47356.1"/>
    </source>
</evidence>
<dbReference type="AlphaFoldDB" id="A0A1X1TS17"/>
<keyword evidence="3" id="KW-1185">Reference proteome</keyword>
<keyword evidence="1" id="KW-0812">Transmembrane</keyword>
<name>A0A1X1TS17_9MYCO</name>
<feature type="transmembrane region" description="Helical" evidence="1">
    <location>
        <begin position="85"/>
        <end position="105"/>
    </location>
</feature>
<comment type="caution">
    <text evidence="2">The sequence shown here is derived from an EMBL/GenBank/DDBJ whole genome shotgun (WGS) entry which is preliminary data.</text>
</comment>
<keyword evidence="1" id="KW-0472">Membrane</keyword>
<evidence type="ECO:0000256" key="1">
    <source>
        <dbReference type="SAM" id="Phobius"/>
    </source>
</evidence>
<dbReference type="Proteomes" id="UP000193465">
    <property type="component" value="Unassembled WGS sequence"/>
</dbReference>
<accession>A0A1X1TS17</accession>
<reference evidence="2 3" key="1">
    <citation type="submission" date="2016-01" db="EMBL/GenBank/DDBJ databases">
        <title>The new phylogeny of the genus Mycobacterium.</title>
        <authorList>
            <person name="Tarcisio F."/>
            <person name="Conor M."/>
            <person name="Antonella G."/>
            <person name="Elisabetta G."/>
            <person name="Giulia F.S."/>
            <person name="Sara T."/>
            <person name="Anna F."/>
            <person name="Clotilde B."/>
            <person name="Roberto B."/>
            <person name="Veronica D.S."/>
            <person name="Fabio R."/>
            <person name="Monica P."/>
            <person name="Olivier J."/>
            <person name="Enrico T."/>
            <person name="Nicola S."/>
        </authorList>
    </citation>
    <scope>NUCLEOTIDE SEQUENCE [LARGE SCALE GENOMIC DNA]</scope>
    <source>
        <strain evidence="2 3">ATCC 27353</strain>
    </source>
</reference>
<dbReference type="STRING" id="188915.AWC02_09600"/>
<gene>
    <name evidence="2" type="ORF">AWC02_09600</name>
</gene>